<dbReference type="AlphaFoldDB" id="A0A251XRG5"/>
<gene>
    <name evidence="2" type="ORF">CMsap09_04430</name>
</gene>
<comment type="caution">
    <text evidence="2">The sequence shown here is derived from an EMBL/GenBank/DDBJ whole genome shotgun (WGS) entry which is preliminary data.</text>
</comment>
<dbReference type="Proteomes" id="UP000195106">
    <property type="component" value="Unassembled WGS sequence"/>
</dbReference>
<reference evidence="2 3" key="1">
    <citation type="submission" date="2016-08" db="EMBL/GenBank/DDBJ databases">
        <title>Genome sequence of Clavibacter michiganensis spp. strain CASJ009.</title>
        <authorList>
            <person name="Thapa S.P."/>
            <person name="Coaker G."/>
        </authorList>
    </citation>
    <scope>NUCLEOTIDE SEQUENCE [LARGE SCALE GENOMIC DNA]</scope>
    <source>
        <strain evidence="2">CASJ009</strain>
    </source>
</reference>
<evidence type="ECO:0000256" key="1">
    <source>
        <dbReference type="SAM" id="Phobius"/>
    </source>
</evidence>
<sequence length="57" mass="6218">MKAPLLIWIVGSAAVLIVGWILEGGDGERYASVVAVPLVIVFMLSLVSRSRRRRPPT</sequence>
<proteinExistence type="predicted"/>
<feature type="transmembrane region" description="Helical" evidence="1">
    <location>
        <begin position="5"/>
        <end position="23"/>
    </location>
</feature>
<keyword evidence="1" id="KW-0472">Membrane</keyword>
<organism evidence="2 3">
    <name type="scientific">Clavibacter michiganensis</name>
    <dbReference type="NCBI Taxonomy" id="28447"/>
    <lineage>
        <taxon>Bacteria</taxon>
        <taxon>Bacillati</taxon>
        <taxon>Actinomycetota</taxon>
        <taxon>Actinomycetes</taxon>
        <taxon>Micrococcales</taxon>
        <taxon>Microbacteriaceae</taxon>
        <taxon>Clavibacter</taxon>
    </lineage>
</organism>
<keyword evidence="1" id="KW-0812">Transmembrane</keyword>
<keyword evidence="1" id="KW-1133">Transmembrane helix</keyword>
<dbReference type="EMBL" id="MDHJ01000001">
    <property type="protein sequence ID" value="OUE08174.1"/>
    <property type="molecule type" value="Genomic_DNA"/>
</dbReference>
<evidence type="ECO:0000313" key="2">
    <source>
        <dbReference type="EMBL" id="OUE08174.1"/>
    </source>
</evidence>
<evidence type="ECO:0008006" key="4">
    <source>
        <dbReference type="Google" id="ProtNLM"/>
    </source>
</evidence>
<evidence type="ECO:0000313" key="3">
    <source>
        <dbReference type="Proteomes" id="UP000195106"/>
    </source>
</evidence>
<protein>
    <recommendedName>
        <fullName evidence="4">Integral membrane protein</fullName>
    </recommendedName>
</protein>
<name>A0A251XRG5_9MICO</name>
<feature type="transmembrane region" description="Helical" evidence="1">
    <location>
        <begin position="29"/>
        <end position="47"/>
    </location>
</feature>
<accession>A0A251XRG5</accession>